<comment type="similarity">
    <text evidence="1">Belongs to the peptidase S33 family.</text>
</comment>
<feature type="domain" description="Peptidase S33 tripeptidyl aminopeptidase-like C-terminal" evidence="6">
    <location>
        <begin position="451"/>
        <end position="554"/>
    </location>
</feature>
<feature type="chain" id="PRO_5012800412" evidence="5">
    <location>
        <begin position="37"/>
        <end position="555"/>
    </location>
</feature>
<dbReference type="SUPFAM" id="SSF53474">
    <property type="entry name" value="alpha/beta-Hydrolases"/>
    <property type="match status" value="1"/>
</dbReference>
<dbReference type="GO" id="GO:0016787">
    <property type="term" value="F:hydrolase activity"/>
    <property type="evidence" value="ECO:0007669"/>
    <property type="project" value="UniProtKB-KW"/>
</dbReference>
<organism evidence="7 8">
    <name type="scientific">Streptomyces marincola</name>
    <dbReference type="NCBI Taxonomy" id="2878388"/>
    <lineage>
        <taxon>Bacteria</taxon>
        <taxon>Bacillati</taxon>
        <taxon>Actinomycetota</taxon>
        <taxon>Actinomycetes</taxon>
        <taxon>Kitasatosporales</taxon>
        <taxon>Streptomycetaceae</taxon>
        <taxon>Streptomyces</taxon>
    </lineage>
</organism>
<dbReference type="InterPro" id="IPR029058">
    <property type="entry name" value="AB_hydrolase_fold"/>
</dbReference>
<feature type="signal peptide" evidence="5">
    <location>
        <begin position="1"/>
        <end position="36"/>
    </location>
</feature>
<accession>A0A1W7CVB4</accession>
<sequence>MTRTRRRPRRAARAATAGARAATARALAVALTTALAVPACTASPGAGDRVPRVVPAAGGDAHDTGDLPRSLTGQSLDWAPCPEPEPAQGDDQMTPSPLPGGAAWECATMTAPLDYADPEGDTIGIALIRARAHGAREDRIGSLVFNFGGPGGSGVVTLPAFGEDYARLHERFDLVSFDPRGVGGSEGVSCLDAEGLDAYFAADQVPRSEEQVRRLTDRLKEFADGCRASAGHLLPHLTTTATARDMDLMRHVLGDEELYYFGVSYGTELGGVYAHLFPRRVGRAVFDAVVDPTGTTEDGATGQAEGFQLALGNYVERCAEGEDCPLGGDEDEAEDRLAAFLDRLRERPLPTQDPDGRRLTQSLAWGGIAQALYSEDFWPYLTQGLEDALDREHPDGTVLLALGDSMNGRNPDGTYTTLQSSLTAISCADSSERYRVREAREAVDDFEDASEIFGPPMAWGLLNCTHWPVRGQREHPDVRAEGAGPVLLIGTTGDPATPYQGTRNMKEALGEGVGVELTYEGEGHGAYNSGNACVRSAVDRYLLRGDVPEDGTTCD</sequence>
<evidence type="ECO:0000313" key="8">
    <source>
        <dbReference type="Proteomes" id="UP000194218"/>
    </source>
</evidence>
<dbReference type="Proteomes" id="UP000194218">
    <property type="component" value="Chromosome"/>
</dbReference>
<keyword evidence="3" id="KW-0378">Hydrolase</keyword>
<feature type="region of interest" description="Disordered" evidence="4">
    <location>
        <begin position="40"/>
        <end position="94"/>
    </location>
</feature>
<evidence type="ECO:0000256" key="1">
    <source>
        <dbReference type="ARBA" id="ARBA00010088"/>
    </source>
</evidence>
<evidence type="ECO:0000256" key="2">
    <source>
        <dbReference type="ARBA" id="ARBA00022729"/>
    </source>
</evidence>
<name>A0A1W7CVB4_9ACTN</name>
<dbReference type="KEGG" id="smao:CAG99_07555"/>
<gene>
    <name evidence="7" type="ORF">CAG99_07555</name>
</gene>
<dbReference type="Pfam" id="PF08386">
    <property type="entry name" value="Abhydrolase_4"/>
    <property type="match status" value="1"/>
</dbReference>
<keyword evidence="2 5" id="KW-0732">Signal</keyword>
<evidence type="ECO:0000256" key="3">
    <source>
        <dbReference type="ARBA" id="ARBA00022801"/>
    </source>
</evidence>
<evidence type="ECO:0000256" key="5">
    <source>
        <dbReference type="SAM" id="SignalP"/>
    </source>
</evidence>
<dbReference type="PANTHER" id="PTHR43248">
    <property type="entry name" value="2-SUCCINYL-6-HYDROXY-2,4-CYCLOHEXADIENE-1-CARBOXYLATE SYNTHASE"/>
    <property type="match status" value="1"/>
</dbReference>
<evidence type="ECO:0000256" key="4">
    <source>
        <dbReference type="SAM" id="MobiDB-lite"/>
    </source>
</evidence>
<proteinExistence type="inferred from homology"/>
<dbReference type="InterPro" id="IPR013595">
    <property type="entry name" value="Pept_S33_TAP-like_C"/>
</dbReference>
<dbReference type="OrthoDB" id="4498590at2"/>
<evidence type="ECO:0000313" key="7">
    <source>
        <dbReference type="EMBL" id="ARQ68728.1"/>
    </source>
</evidence>
<dbReference type="PANTHER" id="PTHR43248:SF29">
    <property type="entry name" value="TRIPEPTIDYL AMINOPEPTIDASE"/>
    <property type="match status" value="1"/>
</dbReference>
<dbReference type="AlphaFoldDB" id="A0A1W7CVB4"/>
<dbReference type="Gene3D" id="3.40.50.1820">
    <property type="entry name" value="alpha/beta hydrolase"/>
    <property type="match status" value="1"/>
</dbReference>
<reference evidence="7 8" key="1">
    <citation type="submission" date="2017-05" db="EMBL/GenBank/DDBJ databases">
        <title>Complete genome sequence of Streptomyces sp. SCSIO 03032 revealed the diverse biosynthetic pathways for its bioactive secondary metabolites.</title>
        <authorList>
            <person name="Ma L."/>
            <person name="Zhu Y."/>
            <person name="Zhang W."/>
            <person name="Zhang G."/>
            <person name="Tian X."/>
            <person name="Zhang S."/>
            <person name="Zhang C."/>
        </authorList>
    </citation>
    <scope>NUCLEOTIDE SEQUENCE [LARGE SCALE GENOMIC DNA]</scope>
    <source>
        <strain evidence="7 8">SCSIO 03032</strain>
    </source>
</reference>
<dbReference type="InterPro" id="IPR051601">
    <property type="entry name" value="Serine_prot/Carboxylest_S33"/>
</dbReference>
<protein>
    <submittedName>
        <fullName evidence="7">Peptidase</fullName>
    </submittedName>
</protein>
<evidence type="ECO:0000259" key="6">
    <source>
        <dbReference type="Pfam" id="PF08386"/>
    </source>
</evidence>
<dbReference type="EMBL" id="CP021121">
    <property type="protein sequence ID" value="ARQ68728.1"/>
    <property type="molecule type" value="Genomic_DNA"/>
</dbReference>
<keyword evidence="8" id="KW-1185">Reference proteome</keyword>
<dbReference type="RefSeq" id="WP_086158237.1">
    <property type="nucleotide sequence ID" value="NZ_CP021121.1"/>
</dbReference>